<dbReference type="eggNOG" id="COG0322">
    <property type="taxonomic scope" value="Bacteria"/>
</dbReference>
<dbReference type="SUPFAM" id="SSF82771">
    <property type="entry name" value="GIY-YIG endonuclease"/>
    <property type="match status" value="1"/>
</dbReference>
<dbReference type="FunFam" id="3.30.420.10:FF:000045">
    <property type="entry name" value="3'-5' exonuclease DinG"/>
    <property type="match status" value="1"/>
</dbReference>
<dbReference type="PANTHER" id="PTHR30562:SF1">
    <property type="entry name" value="UVRABC SYSTEM PROTEIN C"/>
    <property type="match status" value="1"/>
</dbReference>
<dbReference type="InterPro" id="IPR035901">
    <property type="entry name" value="GIY-YIG_endonuc_sf"/>
</dbReference>
<dbReference type="Gene3D" id="3.30.420.10">
    <property type="entry name" value="Ribonuclease H-like superfamily/Ribonuclease H"/>
    <property type="match status" value="1"/>
</dbReference>
<dbReference type="InterPro" id="IPR012337">
    <property type="entry name" value="RNaseH-like_sf"/>
</dbReference>
<dbReference type="PANTHER" id="PTHR30562">
    <property type="entry name" value="UVRC/OXIDOREDUCTASE"/>
    <property type="match status" value="1"/>
</dbReference>
<dbReference type="Proteomes" id="UP000185663">
    <property type="component" value="Chromosome I"/>
</dbReference>
<dbReference type="InterPro" id="IPR006054">
    <property type="entry name" value="DnaQ"/>
</dbReference>
<dbReference type="GO" id="GO:0009380">
    <property type="term" value="C:excinuclease repair complex"/>
    <property type="evidence" value="ECO:0007669"/>
    <property type="project" value="TreeGrafter"/>
</dbReference>
<dbReference type="PROSITE" id="PS50164">
    <property type="entry name" value="GIY_YIG"/>
    <property type="match status" value="1"/>
</dbReference>
<evidence type="ECO:0000313" key="4">
    <source>
        <dbReference type="EMBL" id="SDS44339.1"/>
    </source>
</evidence>
<dbReference type="STRING" id="545619.SAMN04489860_1561"/>
<dbReference type="GO" id="GO:0003887">
    <property type="term" value="F:DNA-directed DNA polymerase activity"/>
    <property type="evidence" value="ECO:0007669"/>
    <property type="project" value="InterPro"/>
</dbReference>
<protein>
    <submittedName>
        <fullName evidence="4">DNA polymerase-3 subunit epsilon</fullName>
    </submittedName>
</protein>
<dbReference type="NCBIfam" id="NF005905">
    <property type="entry name" value="PRK07883.1-3"/>
    <property type="match status" value="1"/>
</dbReference>
<dbReference type="InterPro" id="IPR047296">
    <property type="entry name" value="GIY-YIG_UvrC_Cho"/>
</dbReference>
<dbReference type="NCBIfam" id="TIGR00573">
    <property type="entry name" value="dnaq"/>
    <property type="match status" value="1"/>
</dbReference>
<evidence type="ECO:0000313" key="5">
    <source>
        <dbReference type="Proteomes" id="UP000185663"/>
    </source>
</evidence>
<dbReference type="eggNOG" id="COG2176">
    <property type="taxonomic scope" value="Bacteria"/>
</dbReference>
<feature type="region of interest" description="Disordered" evidence="2">
    <location>
        <begin position="1"/>
        <end position="21"/>
    </location>
</feature>
<keyword evidence="1" id="KW-0378">Hydrolase</keyword>
<name>A0A1H1SAI9_9CELL</name>
<dbReference type="GO" id="GO:0004527">
    <property type="term" value="F:exonuclease activity"/>
    <property type="evidence" value="ECO:0007669"/>
    <property type="project" value="UniProtKB-KW"/>
</dbReference>
<dbReference type="EMBL" id="LT629776">
    <property type="protein sequence ID" value="SDS44339.1"/>
    <property type="molecule type" value="Genomic_DNA"/>
</dbReference>
<gene>
    <name evidence="4" type="ORF">SAMN04489860_1561</name>
</gene>
<reference evidence="4 5" key="1">
    <citation type="submission" date="2016-10" db="EMBL/GenBank/DDBJ databases">
        <authorList>
            <person name="de Groot N.N."/>
        </authorList>
    </citation>
    <scope>NUCLEOTIDE SEQUENCE [LARGE SCALE GENOMIC DNA]</scope>
    <source>
        <strain evidence="4 5">DSM 22126</strain>
    </source>
</reference>
<dbReference type="SUPFAM" id="SSF53098">
    <property type="entry name" value="Ribonuclease H-like"/>
    <property type="match status" value="1"/>
</dbReference>
<dbReference type="Pfam" id="PF01541">
    <property type="entry name" value="GIY-YIG"/>
    <property type="match status" value="1"/>
</dbReference>
<dbReference type="Gene3D" id="3.40.1440.10">
    <property type="entry name" value="GIY-YIG endonuclease"/>
    <property type="match status" value="1"/>
</dbReference>
<dbReference type="CDD" id="cd06127">
    <property type="entry name" value="DEDDh"/>
    <property type="match status" value="1"/>
</dbReference>
<dbReference type="OrthoDB" id="9803913at2"/>
<keyword evidence="1" id="KW-0269">Exonuclease</keyword>
<dbReference type="InterPro" id="IPR036397">
    <property type="entry name" value="RNaseH_sf"/>
</dbReference>
<evidence type="ECO:0000256" key="1">
    <source>
        <dbReference type="ARBA" id="ARBA00022839"/>
    </source>
</evidence>
<dbReference type="AlphaFoldDB" id="A0A1H1SAI9"/>
<dbReference type="InterPro" id="IPR013520">
    <property type="entry name" value="Ribonucl_H"/>
</dbReference>
<dbReference type="NCBIfam" id="NF005907">
    <property type="entry name" value="PRK07883.1-5"/>
    <property type="match status" value="1"/>
</dbReference>
<dbReference type="GO" id="GO:0006260">
    <property type="term" value="P:DNA replication"/>
    <property type="evidence" value="ECO:0007669"/>
    <property type="project" value="InterPro"/>
</dbReference>
<dbReference type="CDD" id="cd10434">
    <property type="entry name" value="GIY-YIG_UvrC_Cho"/>
    <property type="match status" value="1"/>
</dbReference>
<keyword evidence="1" id="KW-0540">Nuclease</keyword>
<dbReference type="InterPro" id="IPR000305">
    <property type="entry name" value="GIY-YIG_endonuc"/>
</dbReference>
<dbReference type="Pfam" id="PF00929">
    <property type="entry name" value="RNase_T"/>
    <property type="match status" value="1"/>
</dbReference>
<sequence length="593" mass="63021">MSTTTGGPSTASPDLSTPHQASFEELGTPLHAVTFVVVDLETTGGSPANAGITEIGAVKVLGGEVLGEFQTLVNPGMPVPAFVARLTGITTAMTVDAPPIEAVLPSFWEFARGAVLVAHNAPFDVGFLRAATVAAGFVWPAPQVVDTVPLARRAVTRDEVPNHKLSTLAGYFRARVSPEHRALADARATVDVLHGIFDRLAPLGVTHLEDLATAADPVAPEVRRKRHLADGLPEGPGVYLFTGPDGEVLYVGTSRTVRRRVRSYFTAAEKRRRISEMVRVAEAVRAVPCATTLEAQVREIRLITEHEPRYNRRSTRPERGAWLRLTDEPYPRPSVVRDVRGQADGSVGTYIGPFASRRTATEAMEALCEAIPVRQCTSRLPRRAGSTTGACLLADLGRCSAPCVAVEGDPGYGDAVDAARSAMTEDPRPVVDALGRRIRELSAQTRFEEASEVTRRLREFLAGAARTQRLGTLATCSQIVAARPTTDRGWEVVVVRYGRFAGTTVVPAGTHPGPAIDALVATAERVDAPTAPAPACHPHEAAIVGDWLESPGVRVVQIDGTWALPVRSAVAYGDLSAALPRAPHAAASLAPAG</sequence>
<dbReference type="RefSeq" id="WP_083372153.1">
    <property type="nucleotide sequence ID" value="NZ_LT629776.1"/>
</dbReference>
<organism evidence="4 5">
    <name type="scientific">Paraoerskovia marina</name>
    <dbReference type="NCBI Taxonomy" id="545619"/>
    <lineage>
        <taxon>Bacteria</taxon>
        <taxon>Bacillati</taxon>
        <taxon>Actinomycetota</taxon>
        <taxon>Actinomycetes</taxon>
        <taxon>Micrococcales</taxon>
        <taxon>Cellulomonadaceae</taxon>
        <taxon>Paraoerskovia</taxon>
    </lineage>
</organism>
<dbReference type="SMART" id="SM00479">
    <property type="entry name" value="EXOIII"/>
    <property type="match status" value="1"/>
</dbReference>
<dbReference type="GO" id="GO:0006289">
    <property type="term" value="P:nucleotide-excision repair"/>
    <property type="evidence" value="ECO:0007669"/>
    <property type="project" value="InterPro"/>
</dbReference>
<dbReference type="GO" id="GO:0003677">
    <property type="term" value="F:DNA binding"/>
    <property type="evidence" value="ECO:0007669"/>
    <property type="project" value="InterPro"/>
</dbReference>
<feature type="domain" description="GIY-YIG" evidence="3">
    <location>
        <begin position="234"/>
        <end position="312"/>
    </location>
</feature>
<accession>A0A1H1SAI9</accession>
<dbReference type="InterPro" id="IPR050066">
    <property type="entry name" value="UvrABC_protein_C"/>
</dbReference>
<keyword evidence="5" id="KW-1185">Reference proteome</keyword>
<dbReference type="SMART" id="SM00465">
    <property type="entry name" value="GIYc"/>
    <property type="match status" value="1"/>
</dbReference>
<feature type="compositionally biased region" description="Low complexity" evidence="2">
    <location>
        <begin position="1"/>
        <end position="13"/>
    </location>
</feature>
<evidence type="ECO:0000259" key="3">
    <source>
        <dbReference type="PROSITE" id="PS50164"/>
    </source>
</evidence>
<evidence type="ECO:0000256" key="2">
    <source>
        <dbReference type="SAM" id="MobiDB-lite"/>
    </source>
</evidence>
<proteinExistence type="predicted"/>